<organism evidence="1 2">
    <name type="scientific">Aspergillus calidoustus</name>
    <dbReference type="NCBI Taxonomy" id="454130"/>
    <lineage>
        <taxon>Eukaryota</taxon>
        <taxon>Fungi</taxon>
        <taxon>Dikarya</taxon>
        <taxon>Ascomycota</taxon>
        <taxon>Pezizomycotina</taxon>
        <taxon>Eurotiomycetes</taxon>
        <taxon>Eurotiomycetidae</taxon>
        <taxon>Eurotiales</taxon>
        <taxon>Aspergillaceae</taxon>
        <taxon>Aspergillus</taxon>
        <taxon>Aspergillus subgen. Nidulantes</taxon>
    </lineage>
</organism>
<evidence type="ECO:0000313" key="2">
    <source>
        <dbReference type="Proteomes" id="UP000054771"/>
    </source>
</evidence>
<accession>A0A0U5GP50</accession>
<name>A0A0U5GP50_ASPCI</name>
<dbReference type="OMA" id="EARANWG"/>
<dbReference type="OrthoDB" id="4519260at2759"/>
<reference evidence="2" key="1">
    <citation type="journal article" date="2016" name="Genome Announc.">
        <title>Draft genome sequences of fungus Aspergillus calidoustus.</title>
        <authorList>
            <person name="Horn F."/>
            <person name="Linde J."/>
            <person name="Mattern D.J."/>
            <person name="Walther G."/>
            <person name="Guthke R."/>
            <person name="Scherlach K."/>
            <person name="Martin K."/>
            <person name="Brakhage A.A."/>
            <person name="Petzke L."/>
            <person name="Valiante V."/>
        </authorList>
    </citation>
    <scope>NUCLEOTIDE SEQUENCE [LARGE SCALE GENOMIC DNA]</scope>
    <source>
        <strain evidence="2">SF006504</strain>
    </source>
</reference>
<evidence type="ECO:0000313" key="1">
    <source>
        <dbReference type="EMBL" id="CEL02564.1"/>
    </source>
</evidence>
<dbReference type="AlphaFoldDB" id="A0A0U5GP50"/>
<keyword evidence="2" id="KW-1185">Reference proteome</keyword>
<dbReference type="Proteomes" id="UP000054771">
    <property type="component" value="Unassembled WGS sequence"/>
</dbReference>
<gene>
    <name evidence="1" type="ORF">ASPCAL03732</name>
</gene>
<sequence length="131" mass="14564">MALVEQLAGTLPSIVSEMRSLINSRQTAEEARANWGWRHGGPRFADEMTKLKMELKAQGKPVTTCTAYHVFRESKVKNPTGRMIVIPIGGTITFKNGGQVLAPGNFYYIDDERILLGQDMDLIVAALEKKK</sequence>
<dbReference type="EMBL" id="CDMC01000003">
    <property type="protein sequence ID" value="CEL02564.1"/>
    <property type="molecule type" value="Genomic_DNA"/>
</dbReference>
<proteinExistence type="predicted"/>
<protein>
    <submittedName>
        <fullName evidence="1">Uncharacterized protein</fullName>
    </submittedName>
</protein>